<accession>A0A371HVU2</accession>
<keyword evidence="3" id="KW-0540">Nuclease</keyword>
<gene>
    <name evidence="8" type="primary">pol</name>
    <name evidence="8" type="ORF">CR513_09039</name>
</gene>
<evidence type="ECO:0000259" key="7">
    <source>
        <dbReference type="Pfam" id="PF17917"/>
    </source>
</evidence>
<evidence type="ECO:0000256" key="6">
    <source>
        <dbReference type="ARBA" id="ARBA00022918"/>
    </source>
</evidence>
<dbReference type="EMBL" id="QJKJ01001584">
    <property type="protein sequence ID" value="RDY06906.1"/>
    <property type="molecule type" value="Genomic_DNA"/>
</dbReference>
<keyword evidence="5" id="KW-0378">Hydrolase</keyword>
<evidence type="ECO:0000256" key="1">
    <source>
        <dbReference type="ARBA" id="ARBA00022679"/>
    </source>
</evidence>
<dbReference type="Pfam" id="PF17917">
    <property type="entry name" value="RT_RNaseH"/>
    <property type="match status" value="1"/>
</dbReference>
<feature type="domain" description="Reverse transcriptase RNase H-like" evidence="7">
    <location>
        <begin position="61"/>
        <end position="146"/>
    </location>
</feature>
<dbReference type="PANTHER" id="PTHR34072:SF59">
    <property type="entry name" value="CCHC-TYPE INTEGRASE"/>
    <property type="match status" value="1"/>
</dbReference>
<keyword evidence="1" id="KW-0808">Transferase</keyword>
<evidence type="ECO:0000256" key="4">
    <source>
        <dbReference type="ARBA" id="ARBA00022759"/>
    </source>
</evidence>
<dbReference type="STRING" id="157652.A0A371HVU2"/>
<feature type="non-terminal residue" evidence="8">
    <location>
        <position position="1"/>
    </location>
</feature>
<dbReference type="PANTHER" id="PTHR34072">
    <property type="entry name" value="ENZYMATIC POLYPROTEIN-RELATED"/>
    <property type="match status" value="1"/>
</dbReference>
<evidence type="ECO:0000313" key="8">
    <source>
        <dbReference type="EMBL" id="RDY06906.1"/>
    </source>
</evidence>
<evidence type="ECO:0000256" key="3">
    <source>
        <dbReference type="ARBA" id="ARBA00022722"/>
    </source>
</evidence>
<dbReference type="InterPro" id="IPR043502">
    <property type="entry name" value="DNA/RNA_pol_sf"/>
</dbReference>
<evidence type="ECO:0000256" key="5">
    <source>
        <dbReference type="ARBA" id="ARBA00022801"/>
    </source>
</evidence>
<organism evidence="8 9">
    <name type="scientific">Mucuna pruriens</name>
    <name type="common">Velvet bean</name>
    <name type="synonym">Dolichos pruriens</name>
    <dbReference type="NCBI Taxonomy" id="157652"/>
    <lineage>
        <taxon>Eukaryota</taxon>
        <taxon>Viridiplantae</taxon>
        <taxon>Streptophyta</taxon>
        <taxon>Embryophyta</taxon>
        <taxon>Tracheophyta</taxon>
        <taxon>Spermatophyta</taxon>
        <taxon>Magnoliopsida</taxon>
        <taxon>eudicotyledons</taxon>
        <taxon>Gunneridae</taxon>
        <taxon>Pentapetalae</taxon>
        <taxon>rosids</taxon>
        <taxon>fabids</taxon>
        <taxon>Fabales</taxon>
        <taxon>Fabaceae</taxon>
        <taxon>Papilionoideae</taxon>
        <taxon>50 kb inversion clade</taxon>
        <taxon>NPAAA clade</taxon>
        <taxon>indigoferoid/millettioid clade</taxon>
        <taxon>Phaseoleae</taxon>
        <taxon>Mucuna</taxon>
    </lineage>
</organism>
<sequence length="289" mass="33930">MRIGPTNLVPDKRCATTMISNHISLGVDAKDNIKHRLLTSPKLPEPWKIWLLLWLKISLAIVEHLDIRATTKVVAYMSRQLKVHEKNYPTHDLEFPSVVFASKVRRHYLYGVRFDVFSDHNSLKYLFNQKELHMRQRRWIKFLDDYDFQLMYHLGKANMVEDALSRKIVHLSAFIVKELKLIEKFKDMDLCVERKEDHISYGIIIMTSSYFEVVREKQLRNPALCRTKEFLGTDKVEDFSLGEDGLLRCKGRIYNDEGVSRLEEDVLVVKDEERSGRLNPVLMGKRPPL</sequence>
<evidence type="ECO:0000256" key="2">
    <source>
        <dbReference type="ARBA" id="ARBA00022695"/>
    </source>
</evidence>
<dbReference type="AlphaFoldDB" id="A0A371HVU2"/>
<dbReference type="SUPFAM" id="SSF56672">
    <property type="entry name" value="DNA/RNA polymerases"/>
    <property type="match status" value="1"/>
</dbReference>
<dbReference type="CDD" id="cd09274">
    <property type="entry name" value="RNase_HI_RT_Ty3"/>
    <property type="match status" value="1"/>
</dbReference>
<dbReference type="InterPro" id="IPR041373">
    <property type="entry name" value="RT_RNaseH"/>
</dbReference>
<comment type="caution">
    <text evidence="8">The sequence shown here is derived from an EMBL/GenBank/DDBJ whole genome shotgun (WGS) entry which is preliminary data.</text>
</comment>
<dbReference type="OrthoDB" id="1434098at2759"/>
<proteinExistence type="predicted"/>
<reference evidence="8" key="1">
    <citation type="submission" date="2018-05" db="EMBL/GenBank/DDBJ databases">
        <title>Draft genome of Mucuna pruriens seed.</title>
        <authorList>
            <person name="Nnadi N.E."/>
            <person name="Vos R."/>
            <person name="Hasami M.H."/>
            <person name="Devisetty U.K."/>
            <person name="Aguiy J.C."/>
        </authorList>
    </citation>
    <scope>NUCLEOTIDE SEQUENCE [LARGE SCALE GENOMIC DNA]</scope>
    <source>
        <strain evidence="8">JCA_2017</strain>
    </source>
</reference>
<keyword evidence="9" id="KW-1185">Reference proteome</keyword>
<name>A0A371HVU2_MUCPR</name>
<dbReference type="GO" id="GO:0016787">
    <property type="term" value="F:hydrolase activity"/>
    <property type="evidence" value="ECO:0007669"/>
    <property type="project" value="UniProtKB-KW"/>
</dbReference>
<keyword evidence="6" id="KW-0695">RNA-directed DNA polymerase</keyword>
<keyword evidence="2" id="KW-0548">Nucleotidyltransferase</keyword>
<keyword evidence="4" id="KW-0255">Endonuclease</keyword>
<dbReference type="Proteomes" id="UP000257109">
    <property type="component" value="Unassembled WGS sequence"/>
</dbReference>
<dbReference type="GO" id="GO:0004519">
    <property type="term" value="F:endonuclease activity"/>
    <property type="evidence" value="ECO:0007669"/>
    <property type="project" value="UniProtKB-KW"/>
</dbReference>
<protein>
    <submittedName>
        <fullName evidence="8">Retrovirus-related Pol polyprotein from transposon 17.6</fullName>
    </submittedName>
</protein>
<evidence type="ECO:0000313" key="9">
    <source>
        <dbReference type="Proteomes" id="UP000257109"/>
    </source>
</evidence>
<dbReference type="GO" id="GO:0003964">
    <property type="term" value="F:RNA-directed DNA polymerase activity"/>
    <property type="evidence" value="ECO:0007669"/>
    <property type="project" value="UniProtKB-KW"/>
</dbReference>